<feature type="transmembrane region" description="Helical" evidence="3">
    <location>
        <begin position="75"/>
        <end position="108"/>
    </location>
</feature>
<comment type="caution">
    <text evidence="4">The sequence shown here is derived from an EMBL/GenBank/DDBJ whole genome shotgun (WGS) entry which is preliminary data.</text>
</comment>
<dbReference type="Gene3D" id="3.40.1690.10">
    <property type="entry name" value="secretion proteins EscU"/>
    <property type="match status" value="1"/>
</dbReference>
<dbReference type="Proteomes" id="UP001523392">
    <property type="component" value="Unassembled WGS sequence"/>
</dbReference>
<keyword evidence="3" id="KW-0472">Membrane</keyword>
<keyword evidence="3" id="KW-0812">Transmembrane</keyword>
<keyword evidence="3" id="KW-1133">Transmembrane helix</keyword>
<evidence type="ECO:0000313" key="5">
    <source>
        <dbReference type="Proteomes" id="UP001523392"/>
    </source>
</evidence>
<feature type="transmembrane region" description="Helical" evidence="3">
    <location>
        <begin position="36"/>
        <end position="54"/>
    </location>
</feature>
<keyword evidence="5" id="KW-1185">Reference proteome</keyword>
<feature type="transmembrane region" description="Helical" evidence="3">
    <location>
        <begin position="185"/>
        <end position="208"/>
    </location>
</feature>
<name>A0ABT1DG52_9PROT</name>
<gene>
    <name evidence="4" type="ORF">JYK14_27665</name>
</gene>
<accession>A0ABT1DG52</accession>
<protein>
    <submittedName>
        <fullName evidence="4">EscU/YscU/HrcU family type III secretion system export apparatus switch protein</fullName>
    </submittedName>
</protein>
<evidence type="ECO:0000256" key="1">
    <source>
        <dbReference type="ARBA" id="ARBA00010690"/>
    </source>
</evidence>
<feature type="compositionally biased region" description="Basic and acidic residues" evidence="2">
    <location>
        <begin position="9"/>
        <end position="26"/>
    </location>
</feature>
<evidence type="ECO:0000313" key="4">
    <source>
        <dbReference type="EMBL" id="MCO6419910.1"/>
    </source>
</evidence>
<dbReference type="Pfam" id="PF01312">
    <property type="entry name" value="Bac_export_2"/>
    <property type="match status" value="1"/>
</dbReference>
<dbReference type="SUPFAM" id="SSF160544">
    <property type="entry name" value="EscU C-terminal domain-like"/>
    <property type="match status" value="1"/>
</dbReference>
<dbReference type="InterPro" id="IPR029025">
    <property type="entry name" value="T3SS_substrate_exporter_C"/>
</dbReference>
<dbReference type="PANTHER" id="PTHR30531:SF12">
    <property type="entry name" value="FLAGELLAR BIOSYNTHETIC PROTEIN FLHB"/>
    <property type="match status" value="1"/>
</dbReference>
<dbReference type="PRINTS" id="PR00950">
    <property type="entry name" value="TYPE3IMSPROT"/>
</dbReference>
<reference evidence="4 5" key="1">
    <citation type="submission" date="2021-12" db="EMBL/GenBank/DDBJ databases">
        <title>Siccirubricoccus leaddurans sp. nov., a high concentration Zn2+ tolerance bacterium.</title>
        <authorList>
            <person name="Cao Y."/>
        </authorList>
    </citation>
    <scope>NUCLEOTIDE SEQUENCE [LARGE SCALE GENOMIC DNA]</scope>
    <source>
        <strain evidence="4 5">KC 17139</strain>
    </source>
</reference>
<dbReference type="RefSeq" id="WP_252956584.1">
    <property type="nucleotide sequence ID" value="NZ_JAFIRR010000249.1"/>
</dbReference>
<dbReference type="EMBL" id="JAFIRR010000249">
    <property type="protein sequence ID" value="MCO6419910.1"/>
    <property type="molecule type" value="Genomic_DNA"/>
</dbReference>
<organism evidence="4 5">
    <name type="scientific">Siccirubricoccus soli</name>
    <dbReference type="NCBI Taxonomy" id="2899147"/>
    <lineage>
        <taxon>Bacteria</taxon>
        <taxon>Pseudomonadati</taxon>
        <taxon>Pseudomonadota</taxon>
        <taxon>Alphaproteobacteria</taxon>
        <taxon>Acetobacterales</taxon>
        <taxon>Roseomonadaceae</taxon>
        <taxon>Siccirubricoccus</taxon>
    </lineage>
</organism>
<sequence length="355" mass="38646">MAEGEEKEAEDRTEAPSQRRLEKAREQGQVPLSREAVGFATLLAASIACLLALPPLGRDWLFAMRLILERAEPGLALPLVAALLQSSAFMLLPVLGLVGLAAILASLAQTGPGLHAEKLAPDLARLSPLAALRRLFGAEGLIELGRTLAKLILLGSALWQAVEPERLPSLLHQPIAALLAEAGRAVLRLLVAMLLAFGILAGLDLLLVRWRFLRQMRMSREDIREEQKESEGDPHIRARQRQIRETRARRRMLAQVPKATVVITNPTHYAVALLYAPGQAAAPRLVAKGADELAARIRAVAEEHGVPIVSNPPLARALFRLEPDTEVPAEHWQAVAEIIAYVWRLQGRQAGAAHG</sequence>
<evidence type="ECO:0000256" key="2">
    <source>
        <dbReference type="SAM" id="MobiDB-lite"/>
    </source>
</evidence>
<evidence type="ECO:0000256" key="3">
    <source>
        <dbReference type="SAM" id="Phobius"/>
    </source>
</evidence>
<dbReference type="PANTHER" id="PTHR30531">
    <property type="entry name" value="FLAGELLAR BIOSYNTHETIC PROTEIN FLHB"/>
    <property type="match status" value="1"/>
</dbReference>
<comment type="similarity">
    <text evidence="1">Belongs to the type III secretion exporter family.</text>
</comment>
<feature type="region of interest" description="Disordered" evidence="2">
    <location>
        <begin position="1"/>
        <end position="27"/>
    </location>
</feature>
<proteinExistence type="inferred from homology"/>
<dbReference type="InterPro" id="IPR006135">
    <property type="entry name" value="T3SS_substrate_exporter"/>
</dbReference>